<protein>
    <submittedName>
        <fullName evidence="6">Putative corrinoid protein</fullName>
    </submittedName>
</protein>
<proteinExistence type="inferred from homology"/>
<dbReference type="GO" id="GO:0031419">
    <property type="term" value="F:cobalamin binding"/>
    <property type="evidence" value="ECO:0007669"/>
    <property type="project" value="InterPro"/>
</dbReference>
<dbReference type="InterPro" id="IPR036594">
    <property type="entry name" value="Meth_synthase_dom"/>
</dbReference>
<dbReference type="InterPro" id="IPR003759">
    <property type="entry name" value="Cbl-bd_cap"/>
</dbReference>
<dbReference type="PROSITE" id="PS51337">
    <property type="entry name" value="B12_BINDING_NTER"/>
    <property type="match status" value="1"/>
</dbReference>
<evidence type="ECO:0000259" key="5">
    <source>
        <dbReference type="PROSITE" id="PS51337"/>
    </source>
</evidence>
<comment type="similarity">
    <text evidence="1">Belongs to the methylamine corrinoid protein family.</text>
</comment>
<dbReference type="GO" id="GO:0046653">
    <property type="term" value="P:tetrahydrofolate metabolic process"/>
    <property type="evidence" value="ECO:0007669"/>
    <property type="project" value="TreeGrafter"/>
</dbReference>
<dbReference type="SUPFAM" id="SSF47644">
    <property type="entry name" value="Methionine synthase domain"/>
    <property type="match status" value="1"/>
</dbReference>
<dbReference type="Pfam" id="PF02310">
    <property type="entry name" value="B12-binding"/>
    <property type="match status" value="1"/>
</dbReference>
<dbReference type="AlphaFoldDB" id="D3JWV2"/>
<accession>D3JWV2</accession>
<reference evidence="6" key="1">
    <citation type="journal article" date="2010" name="J. Bacteriol.">
        <title>Identification and heterologous expression of genes involved in anaerobic dissimilatory phosphite oxidation by Desulfotignum phosphitoxidans.</title>
        <authorList>
            <person name="Simeonova D.D."/>
            <person name="Wilson M.M."/>
            <person name="Metcalf W.W."/>
            <person name="Schink B."/>
        </authorList>
    </citation>
    <scope>NUCLEOTIDE SEQUENCE</scope>
    <source>
        <strain evidence="6">FiPS-3</strain>
    </source>
</reference>
<sequence length="232" mass="25402">MVCIAHHTEKRMLMTKDKILQGLTDAVVAMDETGASTLAREVLNQGIDVREAIFDGLSRGMEIVGRKYERGEYFIPQMLVCSDAMNVAIEILKPHLKVADGCIAGRVVIGVVEGDTHDIGKNLVRIMLESGGFIVHDLGRDVRVQKFIDEAESVRADMICLSTLMTTAMNSMEEVIQALMNQGIRKKYKVLVGGGPVSQSFADSIQADGYASNAVHAVKKARELLTQKDHNS</sequence>
<dbReference type="PANTHER" id="PTHR45833:SF1">
    <property type="entry name" value="METHIONINE SYNTHASE"/>
    <property type="match status" value="1"/>
</dbReference>
<dbReference type="SMART" id="SM01018">
    <property type="entry name" value="B12-binding_2"/>
    <property type="match status" value="1"/>
</dbReference>
<dbReference type="PROSITE" id="PS51332">
    <property type="entry name" value="B12_BINDING"/>
    <property type="match status" value="1"/>
</dbReference>
<feature type="domain" description="B12-binding" evidence="4">
    <location>
        <begin position="104"/>
        <end position="232"/>
    </location>
</feature>
<evidence type="ECO:0000259" key="4">
    <source>
        <dbReference type="PROSITE" id="PS51332"/>
    </source>
</evidence>
<dbReference type="InterPro" id="IPR050554">
    <property type="entry name" value="Met_Synthase/Corrinoid"/>
</dbReference>
<dbReference type="PANTHER" id="PTHR45833">
    <property type="entry name" value="METHIONINE SYNTHASE"/>
    <property type="match status" value="1"/>
</dbReference>
<dbReference type="Pfam" id="PF02607">
    <property type="entry name" value="B12-binding_2"/>
    <property type="match status" value="1"/>
</dbReference>
<evidence type="ECO:0000313" key="6">
    <source>
        <dbReference type="EMBL" id="ADB92522.1"/>
    </source>
</evidence>
<keyword evidence="3" id="KW-0170">Cobalt</keyword>
<evidence type="ECO:0000256" key="2">
    <source>
        <dbReference type="ARBA" id="ARBA00022723"/>
    </source>
</evidence>
<dbReference type="InterPro" id="IPR036724">
    <property type="entry name" value="Cobalamin-bd_sf"/>
</dbReference>
<keyword evidence="2" id="KW-0479">Metal-binding</keyword>
<dbReference type="GO" id="GO:0046872">
    <property type="term" value="F:metal ion binding"/>
    <property type="evidence" value="ECO:0007669"/>
    <property type="project" value="UniProtKB-KW"/>
</dbReference>
<dbReference type="Gene3D" id="1.10.1240.10">
    <property type="entry name" value="Methionine synthase domain"/>
    <property type="match status" value="1"/>
</dbReference>
<evidence type="ECO:0000256" key="3">
    <source>
        <dbReference type="ARBA" id="ARBA00023285"/>
    </source>
</evidence>
<dbReference type="GO" id="GO:0008705">
    <property type="term" value="F:methionine synthase activity"/>
    <property type="evidence" value="ECO:0007669"/>
    <property type="project" value="TreeGrafter"/>
</dbReference>
<name>D3JWV2_9BACT</name>
<dbReference type="GO" id="GO:0005829">
    <property type="term" value="C:cytosol"/>
    <property type="evidence" value="ECO:0007669"/>
    <property type="project" value="TreeGrafter"/>
</dbReference>
<dbReference type="EMBL" id="GU324300">
    <property type="protein sequence ID" value="ADB92522.1"/>
    <property type="molecule type" value="Genomic_DNA"/>
</dbReference>
<evidence type="ECO:0000256" key="1">
    <source>
        <dbReference type="ARBA" id="ARBA00010854"/>
    </source>
</evidence>
<dbReference type="CDD" id="cd02070">
    <property type="entry name" value="corrinoid_protein_B12-BD"/>
    <property type="match status" value="1"/>
</dbReference>
<dbReference type="FunFam" id="3.40.50.280:FF:000003">
    <property type="entry name" value="Dimethylamine methyltransferase corrinoid protein"/>
    <property type="match status" value="1"/>
</dbReference>
<dbReference type="Gene3D" id="3.40.50.280">
    <property type="entry name" value="Cobalamin-binding domain"/>
    <property type="match status" value="1"/>
</dbReference>
<organism evidence="6">
    <name type="scientific">Desulfotignum phosphitoxidans</name>
    <dbReference type="NCBI Taxonomy" id="190898"/>
    <lineage>
        <taxon>Bacteria</taxon>
        <taxon>Pseudomonadati</taxon>
        <taxon>Thermodesulfobacteriota</taxon>
        <taxon>Desulfobacteria</taxon>
        <taxon>Desulfobacterales</taxon>
        <taxon>Desulfobacteraceae</taxon>
        <taxon>Desulfotignum</taxon>
    </lineage>
</organism>
<dbReference type="GO" id="GO:0050667">
    <property type="term" value="P:homocysteine metabolic process"/>
    <property type="evidence" value="ECO:0007669"/>
    <property type="project" value="TreeGrafter"/>
</dbReference>
<dbReference type="InterPro" id="IPR006158">
    <property type="entry name" value="Cobalamin-bd"/>
</dbReference>
<feature type="domain" description="B12-binding N-terminal" evidence="5">
    <location>
        <begin position="10"/>
        <end position="104"/>
    </location>
</feature>
<dbReference type="SUPFAM" id="SSF52242">
    <property type="entry name" value="Cobalamin (vitamin B12)-binding domain"/>
    <property type="match status" value="1"/>
</dbReference>